<accession>A0A8T0PSM0</accession>
<protein>
    <recommendedName>
        <fullName evidence="3">Reverse transcriptase zinc-binding domain-containing protein</fullName>
    </recommendedName>
</protein>
<organism evidence="1 2">
    <name type="scientific">Panicum virgatum</name>
    <name type="common">Blackwell switchgrass</name>
    <dbReference type="NCBI Taxonomy" id="38727"/>
    <lineage>
        <taxon>Eukaryota</taxon>
        <taxon>Viridiplantae</taxon>
        <taxon>Streptophyta</taxon>
        <taxon>Embryophyta</taxon>
        <taxon>Tracheophyta</taxon>
        <taxon>Spermatophyta</taxon>
        <taxon>Magnoliopsida</taxon>
        <taxon>Liliopsida</taxon>
        <taxon>Poales</taxon>
        <taxon>Poaceae</taxon>
        <taxon>PACMAD clade</taxon>
        <taxon>Panicoideae</taxon>
        <taxon>Panicodae</taxon>
        <taxon>Paniceae</taxon>
        <taxon>Panicinae</taxon>
        <taxon>Panicum</taxon>
        <taxon>Panicum sect. Hiantes</taxon>
    </lineage>
</organism>
<comment type="caution">
    <text evidence="1">The sequence shown here is derived from an EMBL/GenBank/DDBJ whole genome shotgun (WGS) entry which is preliminary data.</text>
</comment>
<reference evidence="1" key="1">
    <citation type="submission" date="2020-05" db="EMBL/GenBank/DDBJ databases">
        <title>WGS assembly of Panicum virgatum.</title>
        <authorList>
            <person name="Lovell J.T."/>
            <person name="Jenkins J."/>
            <person name="Shu S."/>
            <person name="Juenger T.E."/>
            <person name="Schmutz J."/>
        </authorList>
    </citation>
    <scope>NUCLEOTIDE SEQUENCE</scope>
    <source>
        <strain evidence="1">AP13</strain>
    </source>
</reference>
<proteinExistence type="predicted"/>
<dbReference type="Proteomes" id="UP000823388">
    <property type="component" value="Chromosome 7N"/>
</dbReference>
<sequence>MLRRRNKFLEEGYNCVLCHDNWEETIKHLLFSCTCTTSRWFALGIVQRDDDNIHEKLSAAKQNFPCPFFMEVVMIGAWYIWNERNALIFNGKAPSLLAWKASFKKEVGDHLCRIKPSLRESIS</sequence>
<evidence type="ECO:0008006" key="3">
    <source>
        <dbReference type="Google" id="ProtNLM"/>
    </source>
</evidence>
<evidence type="ECO:0000313" key="2">
    <source>
        <dbReference type="Proteomes" id="UP000823388"/>
    </source>
</evidence>
<name>A0A8T0PSM0_PANVG</name>
<dbReference type="AlphaFoldDB" id="A0A8T0PSM0"/>
<dbReference type="EMBL" id="CM029050">
    <property type="protein sequence ID" value="KAG2564680.1"/>
    <property type="molecule type" value="Genomic_DNA"/>
</dbReference>
<feature type="non-terminal residue" evidence="1">
    <location>
        <position position="123"/>
    </location>
</feature>
<gene>
    <name evidence="1" type="ORF">PVAP13_7NG050689</name>
</gene>
<evidence type="ECO:0000313" key="1">
    <source>
        <dbReference type="EMBL" id="KAG2564680.1"/>
    </source>
</evidence>
<keyword evidence="2" id="KW-1185">Reference proteome</keyword>